<dbReference type="Gene3D" id="3.90.1720.10">
    <property type="entry name" value="endopeptidase domain like (from Nostoc punctiforme)"/>
    <property type="match status" value="1"/>
</dbReference>
<feature type="signal peptide" evidence="5">
    <location>
        <begin position="1"/>
        <end position="34"/>
    </location>
</feature>
<dbReference type="Pfam" id="PF00877">
    <property type="entry name" value="NLPC_P60"/>
    <property type="match status" value="1"/>
</dbReference>
<dbReference type="Pfam" id="PF13406">
    <property type="entry name" value="SLT_2"/>
    <property type="match status" value="1"/>
</dbReference>
<accession>A0A563DUE8</accession>
<dbReference type="CDD" id="cd13399">
    <property type="entry name" value="Slt35-like"/>
    <property type="match status" value="1"/>
</dbReference>
<dbReference type="SUPFAM" id="SSF54001">
    <property type="entry name" value="Cysteine proteinases"/>
    <property type="match status" value="1"/>
</dbReference>
<dbReference type="CDD" id="cd12797">
    <property type="entry name" value="M23_peptidase"/>
    <property type="match status" value="1"/>
</dbReference>
<feature type="domain" description="NlpC/P60" evidence="6">
    <location>
        <begin position="355"/>
        <end position="486"/>
    </location>
</feature>
<dbReference type="EMBL" id="VCQV01000035">
    <property type="protein sequence ID" value="TWP33809.1"/>
    <property type="molecule type" value="Genomic_DNA"/>
</dbReference>
<dbReference type="Proteomes" id="UP000320244">
    <property type="component" value="Unassembled WGS sequence"/>
</dbReference>
<dbReference type="SUPFAM" id="SSF51261">
    <property type="entry name" value="Duplicated hybrid motif"/>
    <property type="match status" value="1"/>
</dbReference>
<evidence type="ECO:0000313" key="8">
    <source>
        <dbReference type="Proteomes" id="UP000320244"/>
    </source>
</evidence>
<sequence>MGTGPAGVRAWVLAVAMVPVAAMALALPMAPASAAGESGVSCASASTGWRAPVEQRYVITSPFGMRVDPITHRRQLHAGVDLAMLPGAGPVVAADVGTVVHAGPYGGLGNEVTLQHADGVQTLYGHMARIDPSIRPGVQVAAGQVLGVEGSTGQSTGDHLHFEVLVNGKPVNPVPFMVQHGAPLTGSASTTAVSAGFVLPAAGKVRKDSINQPALSVPATIMDLYVAAGQKYGVPWPLLAGVGMEETGQGRNNHESSAGAQGLMQFLPATFARYSVDGNGDGKIDIHNDADSVYSAAHALSEFGVKDGAAGVRTALFSYNHAIWYVNDVLYYAASYAAGAGGIACTSTSDGSASPAQTAGVVAWARGQVGHAYRFGSDGPDTWDSSSFVQAAYAKIGVQIPRTAQAQRNWLASGHGVRVQPGQEKAGDLIFENSYLGPDKIGFVMLVSDPGSQRGIAARNPKLGVSYASYAGAAQSKHIFEIWRVNAPTGGSTRP</sequence>
<dbReference type="PANTHER" id="PTHR21666">
    <property type="entry name" value="PEPTIDASE-RELATED"/>
    <property type="match status" value="1"/>
</dbReference>
<protein>
    <recommendedName>
        <fullName evidence="6">NlpC/P60 domain-containing protein</fullName>
    </recommendedName>
</protein>
<comment type="caution">
    <text evidence="7">The sequence shown here is derived from an EMBL/GenBank/DDBJ whole genome shotgun (WGS) entry which is preliminary data.</text>
</comment>
<dbReference type="SUPFAM" id="SSF53955">
    <property type="entry name" value="Lysozyme-like"/>
    <property type="match status" value="1"/>
</dbReference>
<name>A0A563DUE8_9MICO</name>
<organism evidence="7 8">
    <name type="scientific">Leekyejoonella antrihumi</name>
    <dbReference type="NCBI Taxonomy" id="1660198"/>
    <lineage>
        <taxon>Bacteria</taxon>
        <taxon>Bacillati</taxon>
        <taxon>Actinomycetota</taxon>
        <taxon>Actinomycetes</taxon>
        <taxon>Micrococcales</taxon>
        <taxon>Dermacoccaceae</taxon>
        <taxon>Leekyejoonella</taxon>
    </lineage>
</organism>
<dbReference type="PROSITE" id="PS51935">
    <property type="entry name" value="NLPC_P60"/>
    <property type="match status" value="1"/>
</dbReference>
<evidence type="ECO:0000256" key="4">
    <source>
        <dbReference type="ARBA" id="ARBA00022807"/>
    </source>
</evidence>
<dbReference type="GO" id="GO:0008234">
    <property type="term" value="F:cysteine-type peptidase activity"/>
    <property type="evidence" value="ECO:0007669"/>
    <property type="project" value="UniProtKB-KW"/>
</dbReference>
<comment type="similarity">
    <text evidence="1">Belongs to the peptidase C40 family.</text>
</comment>
<reference evidence="7 8" key="2">
    <citation type="submission" date="2019-08" db="EMBL/GenBank/DDBJ databases">
        <title>Jejuicoccus antrihumi gen. nov., sp. nov., a new member of the family Dermacoccaceae isolated from a cave.</title>
        <authorList>
            <person name="Schumann P."/>
            <person name="Kim I.S."/>
        </authorList>
    </citation>
    <scope>NUCLEOTIDE SEQUENCE [LARGE SCALE GENOMIC DNA]</scope>
    <source>
        <strain evidence="7 8">C5-26</strain>
    </source>
</reference>
<reference evidence="7 8" key="1">
    <citation type="submission" date="2019-05" db="EMBL/GenBank/DDBJ databases">
        <authorList>
            <person name="Lee S.D."/>
        </authorList>
    </citation>
    <scope>NUCLEOTIDE SEQUENCE [LARGE SCALE GENOMIC DNA]</scope>
    <source>
        <strain evidence="7 8">C5-26</strain>
    </source>
</reference>
<evidence type="ECO:0000256" key="2">
    <source>
        <dbReference type="ARBA" id="ARBA00022670"/>
    </source>
</evidence>
<keyword evidence="3" id="KW-0378">Hydrolase</keyword>
<keyword evidence="2" id="KW-0645">Protease</keyword>
<dbReference type="GO" id="GO:0006508">
    <property type="term" value="P:proteolysis"/>
    <property type="evidence" value="ECO:0007669"/>
    <property type="project" value="UniProtKB-KW"/>
</dbReference>
<proteinExistence type="inferred from homology"/>
<evidence type="ECO:0000313" key="7">
    <source>
        <dbReference type="EMBL" id="TWP33809.1"/>
    </source>
</evidence>
<feature type="chain" id="PRO_5021837588" description="NlpC/P60 domain-containing protein" evidence="5">
    <location>
        <begin position="35"/>
        <end position="495"/>
    </location>
</feature>
<dbReference type="GO" id="GO:0004222">
    <property type="term" value="F:metalloendopeptidase activity"/>
    <property type="evidence" value="ECO:0007669"/>
    <property type="project" value="TreeGrafter"/>
</dbReference>
<dbReference type="AlphaFoldDB" id="A0A563DUE8"/>
<keyword evidence="4" id="KW-0788">Thiol protease</keyword>
<dbReference type="InterPro" id="IPR011055">
    <property type="entry name" value="Dup_hybrid_motif"/>
</dbReference>
<evidence type="ECO:0000259" key="6">
    <source>
        <dbReference type="PROSITE" id="PS51935"/>
    </source>
</evidence>
<dbReference type="Pfam" id="PF01551">
    <property type="entry name" value="Peptidase_M23"/>
    <property type="match status" value="1"/>
</dbReference>
<dbReference type="PANTHER" id="PTHR21666:SF270">
    <property type="entry name" value="MUREIN HYDROLASE ACTIVATOR ENVC"/>
    <property type="match status" value="1"/>
</dbReference>
<keyword evidence="5" id="KW-0732">Signal</keyword>
<evidence type="ECO:0000256" key="3">
    <source>
        <dbReference type="ARBA" id="ARBA00022801"/>
    </source>
</evidence>
<evidence type="ECO:0000256" key="5">
    <source>
        <dbReference type="SAM" id="SignalP"/>
    </source>
</evidence>
<dbReference type="Gene3D" id="1.10.530.10">
    <property type="match status" value="1"/>
</dbReference>
<dbReference type="InterPro" id="IPR023346">
    <property type="entry name" value="Lysozyme-like_dom_sf"/>
</dbReference>
<gene>
    <name evidence="7" type="ORF">FGL98_19700</name>
</gene>
<dbReference type="InterPro" id="IPR016047">
    <property type="entry name" value="M23ase_b-sheet_dom"/>
</dbReference>
<dbReference type="Gene3D" id="2.70.70.10">
    <property type="entry name" value="Glucose Permease (Domain IIA)"/>
    <property type="match status" value="1"/>
</dbReference>
<evidence type="ECO:0000256" key="1">
    <source>
        <dbReference type="ARBA" id="ARBA00007074"/>
    </source>
</evidence>
<keyword evidence="8" id="KW-1185">Reference proteome</keyword>
<dbReference type="InterPro" id="IPR000064">
    <property type="entry name" value="NLP_P60_dom"/>
</dbReference>
<dbReference type="OrthoDB" id="9796191at2"/>
<dbReference type="InterPro" id="IPR031304">
    <property type="entry name" value="SLT_2"/>
</dbReference>
<dbReference type="InterPro" id="IPR038765">
    <property type="entry name" value="Papain-like_cys_pep_sf"/>
</dbReference>
<dbReference type="InterPro" id="IPR050570">
    <property type="entry name" value="Cell_wall_metabolism_enzyme"/>
</dbReference>